<organism evidence="2 3">
    <name type="scientific">Thermaerobacillus caldiproteolyticus</name>
    <dbReference type="NCBI Taxonomy" id="247480"/>
    <lineage>
        <taxon>Bacteria</taxon>
        <taxon>Bacillati</taxon>
        <taxon>Bacillota</taxon>
        <taxon>Bacilli</taxon>
        <taxon>Bacillales</taxon>
        <taxon>Anoxybacillaceae</taxon>
        <taxon>Thermaerobacillus</taxon>
    </lineage>
</organism>
<keyword evidence="1" id="KW-0812">Transmembrane</keyword>
<dbReference type="EMBL" id="JACDUT010000004">
    <property type="protein sequence ID" value="MBA2874743.1"/>
    <property type="molecule type" value="Genomic_DNA"/>
</dbReference>
<comment type="caution">
    <text evidence="2">The sequence shown here is derived from an EMBL/GenBank/DDBJ whole genome shotgun (WGS) entry which is preliminary data.</text>
</comment>
<evidence type="ECO:0000313" key="3">
    <source>
        <dbReference type="Proteomes" id="UP000523087"/>
    </source>
</evidence>
<proteinExistence type="predicted"/>
<accession>A0A7V9Z634</accession>
<dbReference type="AlphaFoldDB" id="A0A7V9Z634"/>
<keyword evidence="1" id="KW-1133">Transmembrane helix</keyword>
<protein>
    <submittedName>
        <fullName evidence="2">Putative membrane protein YphA (DoxX/SURF4 family)</fullName>
    </submittedName>
</protein>
<reference evidence="2 3" key="1">
    <citation type="submission" date="2020-07" db="EMBL/GenBank/DDBJ databases">
        <title>Genomic Encyclopedia of Type Strains, Phase IV (KMG-IV): sequencing the most valuable type-strain genomes for metagenomic binning, comparative biology and taxonomic classification.</title>
        <authorList>
            <person name="Goeker M."/>
        </authorList>
    </citation>
    <scope>NUCLEOTIDE SEQUENCE [LARGE SCALE GENOMIC DNA]</scope>
    <source>
        <strain evidence="2 3">DSM 15730</strain>
    </source>
</reference>
<evidence type="ECO:0000313" key="2">
    <source>
        <dbReference type="EMBL" id="MBA2874743.1"/>
    </source>
</evidence>
<dbReference type="Proteomes" id="UP000523087">
    <property type="component" value="Unassembled WGS sequence"/>
</dbReference>
<name>A0A7V9Z634_9BACL</name>
<keyword evidence="3" id="KW-1185">Reference proteome</keyword>
<keyword evidence="1" id="KW-0472">Membrane</keyword>
<evidence type="ECO:0000256" key="1">
    <source>
        <dbReference type="SAM" id="Phobius"/>
    </source>
</evidence>
<feature type="transmembrane region" description="Helical" evidence="1">
    <location>
        <begin position="7"/>
        <end position="26"/>
    </location>
</feature>
<gene>
    <name evidence="2" type="ORF">HNR31_001514</name>
</gene>
<sequence>MITRQEIGAFILRVTLAVILLFHGIIKFQSGMVRQYWFTRIYGIRSSFA</sequence>